<keyword evidence="1" id="KW-0732">Signal</keyword>
<protein>
    <recommendedName>
        <fullName evidence="2">Cupin type-2 domain-containing protein</fullName>
    </recommendedName>
</protein>
<dbReference type="EMBL" id="BMYX01000008">
    <property type="protein sequence ID" value="GGY14314.1"/>
    <property type="molecule type" value="Genomic_DNA"/>
</dbReference>
<evidence type="ECO:0000259" key="2">
    <source>
        <dbReference type="Pfam" id="PF07883"/>
    </source>
</evidence>
<dbReference type="AlphaFoldDB" id="A0A918U9Z9"/>
<dbReference type="Gene3D" id="2.60.120.10">
    <property type="entry name" value="Jelly Rolls"/>
    <property type="match status" value="1"/>
</dbReference>
<feature type="chain" id="PRO_5037104363" description="Cupin type-2 domain-containing protein" evidence="1">
    <location>
        <begin position="25"/>
        <end position="157"/>
    </location>
</feature>
<evidence type="ECO:0000313" key="3">
    <source>
        <dbReference type="EMBL" id="GGY14314.1"/>
    </source>
</evidence>
<dbReference type="Pfam" id="PF07883">
    <property type="entry name" value="Cupin_2"/>
    <property type="match status" value="1"/>
</dbReference>
<proteinExistence type="predicted"/>
<reference evidence="3" key="2">
    <citation type="submission" date="2020-09" db="EMBL/GenBank/DDBJ databases">
        <authorList>
            <person name="Sun Q."/>
            <person name="Kim S."/>
        </authorList>
    </citation>
    <scope>NUCLEOTIDE SEQUENCE</scope>
    <source>
        <strain evidence="3">KCTC 32182</strain>
    </source>
</reference>
<dbReference type="InterPro" id="IPR014710">
    <property type="entry name" value="RmlC-like_jellyroll"/>
</dbReference>
<dbReference type="Proteomes" id="UP000645257">
    <property type="component" value="Unassembled WGS sequence"/>
</dbReference>
<keyword evidence="4" id="KW-1185">Reference proteome</keyword>
<dbReference type="RefSeq" id="WP_189533284.1">
    <property type="nucleotide sequence ID" value="NZ_BMYX01000008.1"/>
</dbReference>
<sequence length="157" mass="16263">MPTTRFLATAHVVALCLAPCAVQADDTSPVQSETLLNTGASWDGAEYGHYPAGKPELSVLRITIAPHAALAWHAHPMPNAAVVLSGTLHLQKQATGEQKTVTRGQAFGELAGATHRGIAGNEPVELLVFYAGRPGMPLSLPRSVSGGQPEPSAGVAQ</sequence>
<dbReference type="CDD" id="cd02236">
    <property type="entry name" value="cupin_CV2614-like"/>
    <property type="match status" value="1"/>
</dbReference>
<evidence type="ECO:0000256" key="1">
    <source>
        <dbReference type="SAM" id="SignalP"/>
    </source>
</evidence>
<gene>
    <name evidence="3" type="ORF">GCM10011289_16960</name>
</gene>
<accession>A0A918U9Z9</accession>
<comment type="caution">
    <text evidence="3">The sequence shown here is derived from an EMBL/GenBank/DDBJ whole genome shotgun (WGS) entry which is preliminary data.</text>
</comment>
<feature type="domain" description="Cupin type-2" evidence="2">
    <location>
        <begin position="61"/>
        <end position="130"/>
    </location>
</feature>
<dbReference type="InterPro" id="IPR011051">
    <property type="entry name" value="RmlC_Cupin_sf"/>
</dbReference>
<feature type="signal peptide" evidence="1">
    <location>
        <begin position="1"/>
        <end position="24"/>
    </location>
</feature>
<reference evidence="3" key="1">
    <citation type="journal article" date="2014" name="Int. J. Syst. Evol. Microbiol.">
        <title>Complete genome sequence of Corynebacterium casei LMG S-19264T (=DSM 44701T), isolated from a smear-ripened cheese.</title>
        <authorList>
            <consortium name="US DOE Joint Genome Institute (JGI-PGF)"/>
            <person name="Walter F."/>
            <person name="Albersmeier A."/>
            <person name="Kalinowski J."/>
            <person name="Ruckert C."/>
        </authorList>
    </citation>
    <scope>NUCLEOTIDE SEQUENCE</scope>
    <source>
        <strain evidence="3">KCTC 32182</strain>
    </source>
</reference>
<name>A0A918U9Z9_9NEIS</name>
<evidence type="ECO:0000313" key="4">
    <source>
        <dbReference type="Proteomes" id="UP000645257"/>
    </source>
</evidence>
<organism evidence="3 4">
    <name type="scientific">Paludibacterium paludis</name>
    <dbReference type="NCBI Taxonomy" id="1225769"/>
    <lineage>
        <taxon>Bacteria</taxon>
        <taxon>Pseudomonadati</taxon>
        <taxon>Pseudomonadota</taxon>
        <taxon>Betaproteobacteria</taxon>
        <taxon>Neisseriales</taxon>
        <taxon>Chromobacteriaceae</taxon>
        <taxon>Paludibacterium</taxon>
    </lineage>
</organism>
<dbReference type="InterPro" id="IPR013096">
    <property type="entry name" value="Cupin_2"/>
</dbReference>
<dbReference type="SUPFAM" id="SSF51182">
    <property type="entry name" value="RmlC-like cupins"/>
    <property type="match status" value="1"/>
</dbReference>